<reference evidence="2" key="1">
    <citation type="journal article" date="2019" name="Int. J. Syst. Evol. Microbiol.">
        <title>The Global Catalogue of Microorganisms (GCM) 10K type strain sequencing project: providing services to taxonomists for standard genome sequencing and annotation.</title>
        <authorList>
            <consortium name="The Broad Institute Genomics Platform"/>
            <consortium name="The Broad Institute Genome Sequencing Center for Infectious Disease"/>
            <person name="Wu L."/>
            <person name="Ma J."/>
        </authorList>
    </citation>
    <scope>NUCLEOTIDE SEQUENCE [LARGE SCALE GENOMIC DNA]</scope>
    <source>
        <strain evidence="2">KCTC 12861</strain>
    </source>
</reference>
<gene>
    <name evidence="1" type="ORF">GCM10007094_23670</name>
</gene>
<keyword evidence="2" id="KW-1185">Reference proteome</keyword>
<sequence length="164" mass="18120">MRQVYAGMSPEKLVTRANFKETAVENFERAMDLLKRIEDVGTAINKRDLRFLCVLDGVCEDRGNPNRVQVVGIISNEAPYLLEEMRSSHDQSTALALVNTAIANGDKRGAGFDAYGDRALRLLEQLNLIDVAGDDLSITTRGELLVAFLADCDNDYKAARAQLI</sequence>
<evidence type="ECO:0000313" key="1">
    <source>
        <dbReference type="EMBL" id="GHB33975.1"/>
    </source>
</evidence>
<accession>A0ABQ3EH64</accession>
<dbReference type="EMBL" id="BMXE01000004">
    <property type="protein sequence ID" value="GHB33975.1"/>
    <property type="molecule type" value="Genomic_DNA"/>
</dbReference>
<protein>
    <submittedName>
        <fullName evidence="1">Uncharacterized protein</fullName>
    </submittedName>
</protein>
<comment type="caution">
    <text evidence="1">The sequence shown here is derived from an EMBL/GenBank/DDBJ whole genome shotgun (WGS) entry which is preliminary data.</text>
</comment>
<proteinExistence type="predicted"/>
<evidence type="ECO:0000313" key="2">
    <source>
        <dbReference type="Proteomes" id="UP000637980"/>
    </source>
</evidence>
<dbReference type="Proteomes" id="UP000637980">
    <property type="component" value="Unassembled WGS sequence"/>
</dbReference>
<organism evidence="1 2">
    <name type="scientific">Pseudovibrio japonicus</name>
    <dbReference type="NCBI Taxonomy" id="366534"/>
    <lineage>
        <taxon>Bacteria</taxon>
        <taxon>Pseudomonadati</taxon>
        <taxon>Pseudomonadota</taxon>
        <taxon>Alphaproteobacteria</taxon>
        <taxon>Hyphomicrobiales</taxon>
        <taxon>Stappiaceae</taxon>
        <taxon>Pseudovibrio</taxon>
    </lineage>
</organism>
<name>A0ABQ3EH64_9HYPH</name>